<accession>A0A9N9B2Q8</accession>
<dbReference type="AlphaFoldDB" id="A0A9N9B2Q8"/>
<name>A0A9N9B2Q8_9GLOM</name>
<feature type="compositionally biased region" description="Pro residues" evidence="1">
    <location>
        <begin position="56"/>
        <end position="73"/>
    </location>
</feature>
<dbReference type="OrthoDB" id="2117820at2759"/>
<protein>
    <submittedName>
        <fullName evidence="2">702_t:CDS:1</fullName>
    </submittedName>
</protein>
<sequence>MNKTKQVIRFFSAHSSYLQNCLKHKALNPRGTFIFQKSFSISKIGTRVSLYSTQPLQPPGPPTDPRPTPPPEPAGVNTPIDSLPPPEKTGSSITFPWLYSNQPPRITNYPYVISKNRSFLTKIIALLPIFIQHEICMWVTTKILRGATSPAYFPDEFLIGASYAIRHVCATLSTPPDREMMEQMFMPRLYDRFNAEIDKITSEKSSVMIDIQKIHNCSIRDIWMTVGPRKATEKRSEDDDEKEKYRMLRWMTIKIGVQRGNENMSYIERKEKVSKAFAEGFNFKVDVNFDADIAYQLKSSEGQILINDQVRRPLVVRFESPYFEPSEKIYKKLVNNEGRISVGDEDDFEINWNWRVGDIDYLLGKEDLENEIKEEEMKTRGENIG</sequence>
<dbReference type="Proteomes" id="UP000789342">
    <property type="component" value="Unassembled WGS sequence"/>
</dbReference>
<dbReference type="EMBL" id="CAJVPV010003420">
    <property type="protein sequence ID" value="CAG8551368.1"/>
    <property type="molecule type" value="Genomic_DNA"/>
</dbReference>
<gene>
    <name evidence="2" type="ORF">AMORRO_LOCUS5589</name>
</gene>
<comment type="caution">
    <text evidence="2">The sequence shown here is derived from an EMBL/GenBank/DDBJ whole genome shotgun (WGS) entry which is preliminary data.</text>
</comment>
<evidence type="ECO:0000313" key="3">
    <source>
        <dbReference type="Proteomes" id="UP000789342"/>
    </source>
</evidence>
<feature type="region of interest" description="Disordered" evidence="1">
    <location>
        <begin position="52"/>
        <end position="88"/>
    </location>
</feature>
<organism evidence="2 3">
    <name type="scientific">Acaulospora morrowiae</name>
    <dbReference type="NCBI Taxonomy" id="94023"/>
    <lineage>
        <taxon>Eukaryota</taxon>
        <taxon>Fungi</taxon>
        <taxon>Fungi incertae sedis</taxon>
        <taxon>Mucoromycota</taxon>
        <taxon>Glomeromycotina</taxon>
        <taxon>Glomeromycetes</taxon>
        <taxon>Diversisporales</taxon>
        <taxon>Acaulosporaceae</taxon>
        <taxon>Acaulospora</taxon>
    </lineage>
</organism>
<reference evidence="2" key="1">
    <citation type="submission" date="2021-06" db="EMBL/GenBank/DDBJ databases">
        <authorList>
            <person name="Kallberg Y."/>
            <person name="Tangrot J."/>
            <person name="Rosling A."/>
        </authorList>
    </citation>
    <scope>NUCLEOTIDE SEQUENCE</scope>
    <source>
        <strain evidence="2">CL551</strain>
    </source>
</reference>
<evidence type="ECO:0000256" key="1">
    <source>
        <dbReference type="SAM" id="MobiDB-lite"/>
    </source>
</evidence>
<evidence type="ECO:0000313" key="2">
    <source>
        <dbReference type="EMBL" id="CAG8551368.1"/>
    </source>
</evidence>
<keyword evidence="3" id="KW-1185">Reference proteome</keyword>
<proteinExistence type="predicted"/>